<protein>
    <submittedName>
        <fullName evidence="2">Uncharacterized protein</fullName>
    </submittedName>
</protein>
<evidence type="ECO:0000256" key="1">
    <source>
        <dbReference type="SAM" id="MobiDB-lite"/>
    </source>
</evidence>
<dbReference type="eggNOG" id="ENOG502RBGJ">
    <property type="taxonomic scope" value="Eukaryota"/>
</dbReference>
<sequence>MDTVDTAAWAVLPVLDLGPSRKRARFLSRLSFSSLSSLFTTPSPPDPSTLDAIKDIAFDRDEVDKDALTDALRSVAAFTTHLRDAVRAAEDGTAKNVLSPTDIAQRGAALLAAYVHSAMATSRYIAAQGGKPKTLINMNGKRAREDDSDMDEGDRALSQALLSSLEGMFQLYHTLRRVDLIDTVAEDALNTTESALLALPFSDEPGLSPIMTHAAALTEALRSSPGRRASLTPAPLPDPEVVEFAHSALHRVISGLRDIRTLSVPEQGASKKAQQERERAAETRPLRLALEARLASAALARSMDNSAAVRRDDTESWDVRAERQLKECLEAAGEAASAQAKSKRANVLLDKLDADEWLPAEWSWAGESDADSVASKPDAEDADADAENAEEEEESESEPEQDDAASPLAALLNLHTRYAEHRTGLWDVLPIGRPSQAAFVHARLGEPFDTLGAKLLRDLSPARLVELGADHADVERWVTRKAKGPRKSGASTSRGSRAGSRASSRAPSRAGTPATEAPETPLEAVKRKMTEEPPAKRQRKGSKIPPTPTRARANSTASKASKASKASVPPSPEVIKRSRASSKASLPPSPVVGKSPLKRPRAASRAKPAVENGLPTPAESVSTPAN</sequence>
<dbReference type="EMBL" id="AMBO01000367">
    <property type="protein sequence ID" value="EKC99670.1"/>
    <property type="molecule type" value="Genomic_DNA"/>
</dbReference>
<dbReference type="InParanoid" id="K1VFY4"/>
<organism evidence="2 3">
    <name type="scientific">Trichosporon asahii var. asahii (strain CBS 8904)</name>
    <name type="common">Yeast</name>
    <dbReference type="NCBI Taxonomy" id="1220162"/>
    <lineage>
        <taxon>Eukaryota</taxon>
        <taxon>Fungi</taxon>
        <taxon>Dikarya</taxon>
        <taxon>Basidiomycota</taxon>
        <taxon>Agaricomycotina</taxon>
        <taxon>Tremellomycetes</taxon>
        <taxon>Trichosporonales</taxon>
        <taxon>Trichosporonaceae</taxon>
        <taxon>Trichosporon</taxon>
    </lineage>
</organism>
<evidence type="ECO:0000313" key="2">
    <source>
        <dbReference type="EMBL" id="EKC99670.1"/>
    </source>
</evidence>
<proteinExistence type="predicted"/>
<evidence type="ECO:0000313" key="3">
    <source>
        <dbReference type="Proteomes" id="UP000006757"/>
    </source>
</evidence>
<comment type="caution">
    <text evidence="2">The sequence shown here is derived from an EMBL/GenBank/DDBJ whole genome shotgun (WGS) entry which is preliminary data.</text>
</comment>
<feature type="compositionally biased region" description="Basic and acidic residues" evidence="1">
    <location>
        <begin position="524"/>
        <end position="535"/>
    </location>
</feature>
<feature type="compositionally biased region" description="Acidic residues" evidence="1">
    <location>
        <begin position="380"/>
        <end position="403"/>
    </location>
</feature>
<dbReference type="STRING" id="1220162.K1VFY4"/>
<reference evidence="2 3" key="1">
    <citation type="journal article" date="2012" name="Eukaryot. Cell">
        <title>Genome sequence of the Trichosporon asahii environmental strain CBS 8904.</title>
        <authorList>
            <person name="Yang R.Y."/>
            <person name="Li H.T."/>
            <person name="Zhu H."/>
            <person name="Zhou G.P."/>
            <person name="Wang M."/>
            <person name="Wang L."/>
        </authorList>
    </citation>
    <scope>NUCLEOTIDE SEQUENCE [LARGE SCALE GENOMIC DNA]</scope>
    <source>
        <strain evidence="2 3">CBS 8904</strain>
    </source>
</reference>
<feature type="region of interest" description="Disordered" evidence="1">
    <location>
        <begin position="478"/>
        <end position="626"/>
    </location>
</feature>
<feature type="region of interest" description="Disordered" evidence="1">
    <location>
        <begin position="363"/>
        <end position="404"/>
    </location>
</feature>
<feature type="compositionally biased region" description="Low complexity" evidence="1">
    <location>
        <begin position="488"/>
        <end position="514"/>
    </location>
</feature>
<dbReference type="AlphaFoldDB" id="K1VFY4"/>
<keyword evidence="3" id="KW-1185">Reference proteome</keyword>
<feature type="compositionally biased region" description="Low complexity" evidence="1">
    <location>
        <begin position="551"/>
        <end position="568"/>
    </location>
</feature>
<dbReference type="Proteomes" id="UP000006757">
    <property type="component" value="Unassembled WGS sequence"/>
</dbReference>
<name>K1VFY4_TRIAC</name>
<dbReference type="HOGENOM" id="CLU_438867_0_0_1"/>
<gene>
    <name evidence="2" type="ORF">A1Q2_06089</name>
</gene>
<accession>K1VFY4</accession>